<reference evidence="5" key="1">
    <citation type="submission" date="2016-10" db="EMBL/GenBank/DDBJ databases">
        <authorList>
            <person name="Varghese N."/>
            <person name="Submissions S."/>
        </authorList>
    </citation>
    <scope>NUCLEOTIDE SEQUENCE [LARGE SCALE GENOMIC DNA]</scope>
    <source>
        <strain evidence="5">DSM 23676</strain>
    </source>
</reference>
<evidence type="ECO:0000313" key="5">
    <source>
        <dbReference type="Proteomes" id="UP000199597"/>
    </source>
</evidence>
<organism evidence="4 5">
    <name type="scientific">Brevibacterium siliguriense</name>
    <dbReference type="NCBI Taxonomy" id="1136497"/>
    <lineage>
        <taxon>Bacteria</taxon>
        <taxon>Bacillati</taxon>
        <taxon>Actinomycetota</taxon>
        <taxon>Actinomycetes</taxon>
        <taxon>Micrococcales</taxon>
        <taxon>Brevibacteriaceae</taxon>
        <taxon>Brevibacterium</taxon>
    </lineage>
</organism>
<dbReference type="PANTHER" id="PTHR43842">
    <property type="entry name" value="PROPIONYL-COA CARBOXYLASE BETA CHAIN"/>
    <property type="match status" value="1"/>
</dbReference>
<dbReference type="OrthoDB" id="9803706at2"/>
<evidence type="ECO:0000256" key="1">
    <source>
        <dbReference type="SAM" id="MobiDB-lite"/>
    </source>
</evidence>
<gene>
    <name evidence="4" type="ORF">SAMN04489752_3563</name>
</gene>
<dbReference type="STRING" id="1136497.SAMN04489752_3563"/>
<proteinExistence type="predicted"/>
<dbReference type="GO" id="GO:0004658">
    <property type="term" value="F:propionyl-CoA carboxylase activity"/>
    <property type="evidence" value="ECO:0007669"/>
    <property type="project" value="TreeGrafter"/>
</dbReference>
<sequence length="519" mass="55743">MKNQDTAGTETSVRLPEDHQRRLEKAQAMGGPRKLDARREHGKLNVRERIDRLMDDGTFRESGVFVTSAVPADKDKTPADGKITGSGEINGRRSIVVGYDFTVKGSSSSPMSNKKMSHFKALSAGTGTPLVYLNESTGIRMPDAMGGTGMGNANSRTRFLRKRESPWAAAAFGYCFGSAAWHTMISDFAVFTKGSVLAVSSPGLVSRATGQNVDEQELGGWKVHADVTGYADAVAKDDEEAVDLIRRFLSYMPNHNGELPPVAEVPAGSGDRGAEINEIVPESRTQTYDVRKVIECIADIDSVFPLKARYGKSLVTCLARINGQSVGIIANNPMFKGGALDAAACDKATALLVLCDSYNIPVVMLADQPGFLIGLEAERSKVAGKIINWMNALSLVTVPKLAVTMRKNYGQAFINMGGGGTADATAGWWTTEVSFMDPTSAVSVVHGVDPEAEPELYAEKLAEMSKGTSAYDVAGVYGFEQVIDPADTREFIINALADQYNARTSGIGEHNLSMWPTGY</sequence>
<evidence type="ECO:0000259" key="2">
    <source>
        <dbReference type="PROSITE" id="PS50980"/>
    </source>
</evidence>
<feature type="compositionally biased region" description="Polar residues" evidence="1">
    <location>
        <begin position="1"/>
        <end position="12"/>
    </location>
</feature>
<dbReference type="EMBL" id="LT629766">
    <property type="protein sequence ID" value="SDT16812.1"/>
    <property type="molecule type" value="Genomic_DNA"/>
</dbReference>
<dbReference type="PANTHER" id="PTHR43842:SF2">
    <property type="entry name" value="PROPIONYL-COA CARBOXYLASE BETA CHAIN, MITOCHONDRIAL"/>
    <property type="match status" value="1"/>
</dbReference>
<accession>A0A1H1Y5Z8</accession>
<dbReference type="GO" id="GO:0016740">
    <property type="term" value="F:transferase activity"/>
    <property type="evidence" value="ECO:0007669"/>
    <property type="project" value="UniProtKB-KW"/>
</dbReference>
<dbReference type="InterPro" id="IPR051047">
    <property type="entry name" value="AccD/PCCB"/>
</dbReference>
<dbReference type="InterPro" id="IPR029045">
    <property type="entry name" value="ClpP/crotonase-like_dom_sf"/>
</dbReference>
<dbReference type="InterPro" id="IPR011763">
    <property type="entry name" value="COA_CT_C"/>
</dbReference>
<protein>
    <submittedName>
        <fullName evidence="4">Acetyl-CoA carboxylase, carboxyltransferase component</fullName>
    </submittedName>
</protein>
<feature type="region of interest" description="Disordered" evidence="1">
    <location>
        <begin position="1"/>
        <end position="35"/>
    </location>
</feature>
<dbReference type="SUPFAM" id="SSF52096">
    <property type="entry name" value="ClpP/crotonase"/>
    <property type="match status" value="2"/>
</dbReference>
<keyword evidence="4" id="KW-0808">Transferase</keyword>
<dbReference type="Gene3D" id="3.90.226.10">
    <property type="entry name" value="2-enoyl-CoA Hydratase, Chain A, domain 1"/>
    <property type="match status" value="2"/>
</dbReference>
<dbReference type="AlphaFoldDB" id="A0A1H1Y5Z8"/>
<evidence type="ECO:0000313" key="4">
    <source>
        <dbReference type="EMBL" id="SDT16812.1"/>
    </source>
</evidence>
<dbReference type="InterPro" id="IPR034733">
    <property type="entry name" value="AcCoA_carboxyl_beta"/>
</dbReference>
<dbReference type="PROSITE" id="PS50980">
    <property type="entry name" value="COA_CT_NTER"/>
    <property type="match status" value="1"/>
</dbReference>
<dbReference type="Proteomes" id="UP000199597">
    <property type="component" value="Chromosome I"/>
</dbReference>
<feature type="domain" description="CoA carboxyltransferase N-terminal" evidence="2">
    <location>
        <begin position="11"/>
        <end position="264"/>
    </location>
</feature>
<name>A0A1H1Y5Z8_9MICO</name>
<dbReference type="InterPro" id="IPR011762">
    <property type="entry name" value="COA_CT_N"/>
</dbReference>
<evidence type="ECO:0000259" key="3">
    <source>
        <dbReference type="PROSITE" id="PS50989"/>
    </source>
</evidence>
<dbReference type="RefSeq" id="WP_092016821.1">
    <property type="nucleotide sequence ID" value="NZ_LT629766.1"/>
</dbReference>
<keyword evidence="5" id="KW-1185">Reference proteome</keyword>
<feature type="compositionally biased region" description="Basic and acidic residues" evidence="1">
    <location>
        <begin position="15"/>
        <end position="25"/>
    </location>
</feature>
<feature type="domain" description="CoA carboxyltransferase C-terminal" evidence="3">
    <location>
        <begin position="275"/>
        <end position="502"/>
    </location>
</feature>
<dbReference type="Pfam" id="PF01039">
    <property type="entry name" value="Carboxyl_trans"/>
    <property type="match status" value="1"/>
</dbReference>
<dbReference type="PROSITE" id="PS50989">
    <property type="entry name" value="COA_CT_CTER"/>
    <property type="match status" value="1"/>
</dbReference>